<proteinExistence type="predicted"/>
<dbReference type="SUPFAM" id="SSF57889">
    <property type="entry name" value="Cysteine-rich domain"/>
    <property type="match status" value="4"/>
</dbReference>
<organism evidence="8 9">
    <name type="scientific">Eutrema salsugineum</name>
    <name type="common">Saltwater cress</name>
    <name type="synonym">Sisymbrium salsugineum</name>
    <dbReference type="NCBI Taxonomy" id="72664"/>
    <lineage>
        <taxon>Eukaryota</taxon>
        <taxon>Viridiplantae</taxon>
        <taxon>Streptophyta</taxon>
        <taxon>Embryophyta</taxon>
        <taxon>Tracheophyta</taxon>
        <taxon>Spermatophyta</taxon>
        <taxon>Magnoliopsida</taxon>
        <taxon>eudicotyledons</taxon>
        <taxon>Gunneridae</taxon>
        <taxon>Pentapetalae</taxon>
        <taxon>rosids</taxon>
        <taxon>malvids</taxon>
        <taxon>Brassicales</taxon>
        <taxon>Brassicaceae</taxon>
        <taxon>Eutremeae</taxon>
        <taxon>Eutrema</taxon>
    </lineage>
</organism>
<evidence type="ECO:0000259" key="7">
    <source>
        <dbReference type="SMART" id="SM00249"/>
    </source>
</evidence>
<feature type="domain" description="Phorbol-ester/DAG-type" evidence="6">
    <location>
        <begin position="78"/>
        <end position="129"/>
    </location>
</feature>
<feature type="domain" description="Phorbol-ester/DAG-type" evidence="6">
    <location>
        <begin position="269"/>
        <end position="332"/>
    </location>
</feature>
<dbReference type="SMART" id="SM00109">
    <property type="entry name" value="C1"/>
    <property type="match status" value="3"/>
</dbReference>
<feature type="compositionally biased region" description="Low complexity" evidence="5">
    <location>
        <begin position="606"/>
        <end position="618"/>
    </location>
</feature>
<reference evidence="8 9" key="1">
    <citation type="journal article" date="2013" name="Front. Plant Sci.">
        <title>The Reference Genome of the Halophytic Plant Eutrema salsugineum.</title>
        <authorList>
            <person name="Yang R."/>
            <person name="Jarvis D.E."/>
            <person name="Chen H."/>
            <person name="Beilstein M.A."/>
            <person name="Grimwood J."/>
            <person name="Jenkins J."/>
            <person name="Shu S."/>
            <person name="Prochnik S."/>
            <person name="Xin M."/>
            <person name="Ma C."/>
            <person name="Schmutz J."/>
            <person name="Wing R.A."/>
            <person name="Mitchell-Olds T."/>
            <person name="Schumaker K.S."/>
            <person name="Wang X."/>
        </authorList>
    </citation>
    <scope>NUCLEOTIDE SEQUENCE [LARGE SCALE GENOMIC DNA]</scope>
</reference>
<dbReference type="InterPro" id="IPR053192">
    <property type="entry name" value="Vacuole_Formation_Reg"/>
</dbReference>
<accession>V4NBZ6</accession>
<dbReference type="InterPro" id="IPR046349">
    <property type="entry name" value="C1-like_sf"/>
</dbReference>
<keyword evidence="9" id="KW-1185">Reference proteome</keyword>
<evidence type="ECO:0000256" key="2">
    <source>
        <dbReference type="ARBA" id="ARBA00022737"/>
    </source>
</evidence>
<feature type="domain" description="Phorbol-ester/DAG-type" evidence="6">
    <location>
        <begin position="387"/>
        <end position="436"/>
    </location>
</feature>
<evidence type="ECO:0008006" key="10">
    <source>
        <dbReference type="Google" id="ProtNLM"/>
    </source>
</evidence>
<dbReference type="PANTHER" id="PTHR32410">
    <property type="entry name" value="CYSTEINE/HISTIDINE-RICH C1 DOMAIN FAMILY PROTEIN"/>
    <property type="match status" value="1"/>
</dbReference>
<protein>
    <recommendedName>
        <fullName evidence="10">Phorbol-ester/DAG-type domain-containing protein</fullName>
    </recommendedName>
</protein>
<dbReference type="InterPro" id="IPR002219">
    <property type="entry name" value="PKC_DAG/PE"/>
</dbReference>
<feature type="domain" description="Zinc finger PHD-type" evidence="7">
    <location>
        <begin position="152"/>
        <end position="211"/>
    </location>
</feature>
<evidence type="ECO:0000259" key="6">
    <source>
        <dbReference type="SMART" id="SM00109"/>
    </source>
</evidence>
<dbReference type="KEGG" id="eus:EUTSA_v10012915mg"/>
<evidence type="ECO:0000313" key="8">
    <source>
        <dbReference type="EMBL" id="ESQ43471.1"/>
    </source>
</evidence>
<feature type="domain" description="Zinc finger PHD-type" evidence="7">
    <location>
        <begin position="293"/>
        <end position="356"/>
    </location>
</feature>
<dbReference type="Proteomes" id="UP000030689">
    <property type="component" value="Unassembled WGS sequence"/>
</dbReference>
<dbReference type="AlphaFoldDB" id="V4NBZ6"/>
<dbReference type="Gramene" id="ESQ43471">
    <property type="protein sequence ID" value="ESQ43471"/>
    <property type="gene ID" value="EUTSA_v10012915mg"/>
</dbReference>
<dbReference type="InterPro" id="IPR001965">
    <property type="entry name" value="Znf_PHD"/>
</dbReference>
<dbReference type="STRING" id="72664.V4NBZ6"/>
<dbReference type="Pfam" id="PF03107">
    <property type="entry name" value="C1_2"/>
    <property type="match status" value="5"/>
</dbReference>
<dbReference type="PANTHER" id="PTHR32410:SF174">
    <property type="entry name" value="CYSTEINE_HISTIDINE-RICH C1 DOMAIN FAMILY PROTEIN"/>
    <property type="match status" value="1"/>
</dbReference>
<dbReference type="GO" id="GO:0008270">
    <property type="term" value="F:zinc ion binding"/>
    <property type="evidence" value="ECO:0007669"/>
    <property type="project" value="UniProtKB-KW"/>
</dbReference>
<dbReference type="Pfam" id="PF22926">
    <property type="entry name" value="C1-like_CT"/>
    <property type="match status" value="1"/>
</dbReference>
<dbReference type="InterPro" id="IPR004146">
    <property type="entry name" value="DC1"/>
</dbReference>
<keyword evidence="4" id="KW-0862">Zinc</keyword>
<evidence type="ECO:0000313" key="9">
    <source>
        <dbReference type="Proteomes" id="UP000030689"/>
    </source>
</evidence>
<gene>
    <name evidence="8" type="ORF">EUTSA_v10012915mg</name>
</gene>
<dbReference type="EMBL" id="KI517464">
    <property type="protein sequence ID" value="ESQ43471.1"/>
    <property type="molecule type" value="Genomic_DNA"/>
</dbReference>
<feature type="region of interest" description="Disordered" evidence="5">
    <location>
        <begin position="597"/>
        <end position="654"/>
    </location>
</feature>
<dbReference type="OMA" id="CANDPPP"/>
<keyword evidence="2" id="KW-0677">Repeat</keyword>
<name>V4NBZ6_EUTSA</name>
<keyword evidence="3" id="KW-0863">Zinc-finger</keyword>
<feature type="domain" description="Zinc finger PHD-type" evidence="7">
    <location>
        <begin position="97"/>
        <end position="141"/>
    </location>
</feature>
<evidence type="ECO:0000256" key="1">
    <source>
        <dbReference type="ARBA" id="ARBA00022723"/>
    </source>
</evidence>
<evidence type="ECO:0000256" key="4">
    <source>
        <dbReference type="ARBA" id="ARBA00022833"/>
    </source>
</evidence>
<keyword evidence="1" id="KW-0479">Metal-binding</keyword>
<dbReference type="InterPro" id="IPR054483">
    <property type="entry name" value="DC1-like_CT"/>
</dbReference>
<evidence type="ECO:0000256" key="5">
    <source>
        <dbReference type="SAM" id="MobiDB-lite"/>
    </source>
</evidence>
<evidence type="ECO:0000256" key="3">
    <source>
        <dbReference type="ARBA" id="ARBA00022771"/>
    </source>
</evidence>
<dbReference type="SMART" id="SM00249">
    <property type="entry name" value="PHD"/>
    <property type="match status" value="3"/>
</dbReference>
<sequence>MGRIYKTFWHHHESDEYTRELTPMDIAFILNASNANKCNDCQNNTDYRRNPWRCDLCYKVWHLECIPSSPDEINHPFHPYHPLKLLIDGPPDYSHGNCGTCKQDLKRFFYHCSICDFSMHVRCANDPPPPYVDSPWCHKHTLTLMARNDTFTCNACGMHGEQCPYVCAPCGLMFHRDCITLPHVININRHDHRVSHTYSLGFGLWKCTICHQKIDWRYGAYSCSKCPDFFFHSKCATRKDVWDGVELEGVPEEFVDVSPFKVIDDGVINHFSHDEHNLRLIDEDAIDRDKSIQCEACTGSIFSDKHYSCMECDFFIHETCANLPLQKRHGLCTKPLTLLTIKKDTENRLFQCTACEKVSNGFRYECGDTILDVRCASMSWYCDYECHPHTLFLTTLDRETCGACLETDKQVLHCVECKFTLDFKCATLPKKIKHRCDDHFLSLCFGEKEKPRGKYWCEVCETVLDPQKWFYSCGDCGVVCHIRCVLGDLWNAKPDLLGSGDGGILKLVPNDSMSRPKCGSCGSRCQQPLLYMASAPDMKEFFCDFQCVENFYRSTRSEKQRSRILPAEAFTTHHLPEQRAYLTIDDDVSCTVLHPKSSPPTFLSKPDASPQSDASQQSMTLHDTTQDRKPPPQTWAASRQNRMEEPPRASGISP</sequence>